<sequence>MASAEFLELIETELAAKRSILRQTSLRIWANPEVCFEEHNAHDLLCDVLEDGGFRVTRHHILQTGFKAEWSSRGSATPRIAFVCEYDALPEIGHACGHNLIAECGLAMAFMVKRVLETSDQIDGTIVVIGTPAEEGGGGKILMISAFDDIDAGFMIHPFGGGDRALNGKTLCSARFEGIFRSDVDCERSVHVSRDLNRKTVARQSSMDAAVVAYGHLALLRKTMPSSWRLGVVMKPMESNKETRLQISYRSVKGVDMRPLREKIVVCCETAAQCTRCEFEYSHTKEYLEQWPNHTLTARIGEYCTNFEEDMELVREGKKRETQLLGSSDAGNVSQIIPFVQVFPCIDGLANIHHKNFTDVTKTAAAEETMLEVAKACARTAIDLLSDPKFLEAAWSELRARQLEEFSESRNIDAHLSP</sequence>
<keyword evidence="2" id="KW-1185">Reference proteome</keyword>
<dbReference type="Gene3D" id="3.30.70.360">
    <property type="match status" value="1"/>
</dbReference>
<name>A0AAJ6QSX9_9ACAR</name>
<evidence type="ECO:0000256" key="1">
    <source>
        <dbReference type="PIRNR" id="PIRNR037226"/>
    </source>
</evidence>
<reference evidence="3" key="1">
    <citation type="submission" date="2025-08" db="UniProtKB">
        <authorList>
            <consortium name="RefSeq"/>
        </authorList>
    </citation>
    <scope>IDENTIFICATION</scope>
</reference>
<dbReference type="AlphaFoldDB" id="A0AAJ6QSX9"/>
<dbReference type="InterPro" id="IPR052030">
    <property type="entry name" value="Peptidase_M20/M20A_hydrolases"/>
</dbReference>
<dbReference type="KEGG" id="goe:100900271"/>
<gene>
    <name evidence="3" type="primary">LOC100900271</name>
</gene>
<dbReference type="PANTHER" id="PTHR30575">
    <property type="entry name" value="PEPTIDASE M20"/>
    <property type="match status" value="1"/>
</dbReference>
<organism evidence="2 3">
    <name type="scientific">Galendromus occidentalis</name>
    <name type="common">western predatory mite</name>
    <dbReference type="NCBI Taxonomy" id="34638"/>
    <lineage>
        <taxon>Eukaryota</taxon>
        <taxon>Metazoa</taxon>
        <taxon>Ecdysozoa</taxon>
        <taxon>Arthropoda</taxon>
        <taxon>Chelicerata</taxon>
        <taxon>Arachnida</taxon>
        <taxon>Acari</taxon>
        <taxon>Parasitiformes</taxon>
        <taxon>Mesostigmata</taxon>
        <taxon>Gamasina</taxon>
        <taxon>Phytoseioidea</taxon>
        <taxon>Phytoseiidae</taxon>
        <taxon>Typhlodrominae</taxon>
        <taxon>Galendromus</taxon>
    </lineage>
</organism>
<accession>A0AAJ6QSX9</accession>
<dbReference type="GeneID" id="100900271"/>
<dbReference type="Pfam" id="PF01546">
    <property type="entry name" value="Peptidase_M20"/>
    <property type="match status" value="1"/>
</dbReference>
<evidence type="ECO:0000313" key="3">
    <source>
        <dbReference type="RefSeq" id="XP_003744816.1"/>
    </source>
</evidence>
<protein>
    <recommendedName>
        <fullName evidence="1">Peptidase M20 domain-containing protein 2</fullName>
    </recommendedName>
</protein>
<dbReference type="PIRSF" id="PIRSF037226">
    <property type="entry name" value="Amidohydrolase_ACY1L2_prd"/>
    <property type="match status" value="1"/>
</dbReference>
<dbReference type="GO" id="GO:0016805">
    <property type="term" value="F:dipeptidase activity"/>
    <property type="evidence" value="ECO:0007669"/>
    <property type="project" value="InterPro"/>
</dbReference>
<dbReference type="RefSeq" id="XP_003744816.1">
    <property type="nucleotide sequence ID" value="XM_003744768.3"/>
</dbReference>
<proteinExistence type="inferred from homology"/>
<dbReference type="PANTHER" id="PTHR30575:SF0">
    <property type="entry name" value="XAA-ARG DIPEPTIDASE"/>
    <property type="match status" value="1"/>
</dbReference>
<dbReference type="InterPro" id="IPR017144">
    <property type="entry name" value="Xaa-Arg_dipeptidase"/>
</dbReference>
<comment type="similarity">
    <text evidence="1">Belongs to the peptidase M20A family.</text>
</comment>
<dbReference type="Gene3D" id="3.40.630.10">
    <property type="entry name" value="Zn peptidases"/>
    <property type="match status" value="1"/>
</dbReference>
<dbReference type="Proteomes" id="UP000694867">
    <property type="component" value="Unplaced"/>
</dbReference>
<evidence type="ECO:0000313" key="2">
    <source>
        <dbReference type="Proteomes" id="UP000694867"/>
    </source>
</evidence>
<dbReference type="SUPFAM" id="SSF53187">
    <property type="entry name" value="Zn-dependent exopeptidases"/>
    <property type="match status" value="1"/>
</dbReference>
<dbReference type="InterPro" id="IPR002933">
    <property type="entry name" value="Peptidase_M20"/>
</dbReference>